<dbReference type="SUPFAM" id="SSF52091">
    <property type="entry name" value="SpoIIaa-like"/>
    <property type="match status" value="1"/>
</dbReference>
<gene>
    <name evidence="2" type="ORF">LVJ77_06155</name>
</gene>
<name>A0A8T9MR84_9NEIS</name>
<dbReference type="KEGG" id="ckh:LVJ77_06155"/>
<dbReference type="Pfam" id="PF13466">
    <property type="entry name" value="STAS_2"/>
    <property type="match status" value="1"/>
</dbReference>
<dbReference type="Gene3D" id="3.30.750.24">
    <property type="entry name" value="STAS domain"/>
    <property type="match status" value="1"/>
</dbReference>
<proteinExistence type="predicted"/>
<evidence type="ECO:0000313" key="2">
    <source>
        <dbReference type="EMBL" id="UOP04067.1"/>
    </source>
</evidence>
<dbReference type="AlphaFoldDB" id="A0A8T9MR84"/>
<reference evidence="2" key="1">
    <citation type="journal article" date="2022" name="Res Sq">
        <title>Evolution of multicellular longitudinally dividing oral cavity symbionts (Neisseriaceae).</title>
        <authorList>
            <person name="Nyongesa S."/>
            <person name="Weber P."/>
            <person name="Bernet E."/>
            <person name="Pullido F."/>
            <person name="Nieckarz M."/>
            <person name="Delaby M."/>
            <person name="Nieves C."/>
            <person name="Viehboeck T."/>
            <person name="Krause N."/>
            <person name="Rivera-Millot A."/>
            <person name="Nakamura A."/>
            <person name="Vischer N."/>
            <person name="VanNieuwenhze M."/>
            <person name="Brun Y."/>
            <person name="Cava F."/>
            <person name="Bulgheresi S."/>
            <person name="Veyrier F."/>
        </authorList>
    </citation>
    <scope>NUCLEOTIDE SEQUENCE</scope>
    <source>
        <strain evidence="2">17694</strain>
    </source>
</reference>
<evidence type="ECO:0000259" key="1">
    <source>
        <dbReference type="Pfam" id="PF13466"/>
    </source>
</evidence>
<reference evidence="2" key="2">
    <citation type="submission" date="2024-09" db="EMBL/GenBank/DDBJ databases">
        <authorList>
            <person name="Veyrier F.J."/>
        </authorList>
    </citation>
    <scope>NUCLEOTIDE SEQUENCE</scope>
    <source>
        <strain evidence="2">17694</strain>
    </source>
</reference>
<keyword evidence="3" id="KW-1185">Reference proteome</keyword>
<dbReference type="InterPro" id="IPR058548">
    <property type="entry name" value="MlaB-like_STAS"/>
</dbReference>
<evidence type="ECO:0000313" key="3">
    <source>
        <dbReference type="Proteomes" id="UP000831534"/>
    </source>
</evidence>
<dbReference type="InterPro" id="IPR036513">
    <property type="entry name" value="STAS_dom_sf"/>
</dbReference>
<feature type="domain" description="MlaB-like STAS" evidence="1">
    <location>
        <begin position="12"/>
        <end position="87"/>
    </location>
</feature>
<dbReference type="RefSeq" id="WP_027009288.1">
    <property type="nucleotide sequence ID" value="NZ_CP091521.1"/>
</dbReference>
<dbReference type="EMBL" id="CP091521">
    <property type="protein sequence ID" value="UOP04067.1"/>
    <property type="molecule type" value="Genomic_DNA"/>
</dbReference>
<accession>A0A8T9MR84</accession>
<sequence length="101" mass="10642">MHVSLHEGCLFLHGTATVHTVTASAYRQFAALCARSGVAAVDFGGLQQADSACVALLLAALRRCPAPLAVRGLPHGLRELVHLYELQDFAGVPPAAEPEKI</sequence>
<protein>
    <submittedName>
        <fullName evidence="2">Lipid asymmetry maintenance protein MlaB</fullName>
    </submittedName>
</protein>
<dbReference type="Proteomes" id="UP000831534">
    <property type="component" value="Chromosome"/>
</dbReference>
<organism evidence="2 3">
    <name type="scientific">Conchiformibius kuhniae</name>
    <dbReference type="NCBI Taxonomy" id="211502"/>
    <lineage>
        <taxon>Bacteria</taxon>
        <taxon>Pseudomonadati</taxon>
        <taxon>Pseudomonadota</taxon>
        <taxon>Betaproteobacteria</taxon>
        <taxon>Neisseriales</taxon>
        <taxon>Neisseriaceae</taxon>
        <taxon>Conchiformibius</taxon>
    </lineage>
</organism>